<reference evidence="1 2" key="1">
    <citation type="journal article" date="2016" name="Mol. Biol. Evol.">
        <title>Comparative Genomics of Early-Diverging Mushroom-Forming Fungi Provides Insights into the Origins of Lignocellulose Decay Capabilities.</title>
        <authorList>
            <person name="Nagy L.G."/>
            <person name="Riley R."/>
            <person name="Tritt A."/>
            <person name="Adam C."/>
            <person name="Daum C."/>
            <person name="Floudas D."/>
            <person name="Sun H."/>
            <person name="Yadav J.S."/>
            <person name="Pangilinan J."/>
            <person name="Larsson K.H."/>
            <person name="Matsuura K."/>
            <person name="Barry K."/>
            <person name="Labutti K."/>
            <person name="Kuo R."/>
            <person name="Ohm R.A."/>
            <person name="Bhattacharya S.S."/>
            <person name="Shirouzu T."/>
            <person name="Yoshinaga Y."/>
            <person name="Martin F.M."/>
            <person name="Grigoriev I.V."/>
            <person name="Hibbett D.S."/>
        </authorList>
    </citation>
    <scope>NUCLEOTIDE SEQUENCE [LARGE SCALE GENOMIC DNA]</scope>
    <source>
        <strain evidence="1 2">93-53</strain>
    </source>
</reference>
<evidence type="ECO:0000313" key="1">
    <source>
        <dbReference type="EMBL" id="KZT03878.1"/>
    </source>
</evidence>
<organism evidence="1 2">
    <name type="scientific">Laetiporus sulphureus 93-53</name>
    <dbReference type="NCBI Taxonomy" id="1314785"/>
    <lineage>
        <taxon>Eukaryota</taxon>
        <taxon>Fungi</taxon>
        <taxon>Dikarya</taxon>
        <taxon>Basidiomycota</taxon>
        <taxon>Agaricomycotina</taxon>
        <taxon>Agaricomycetes</taxon>
        <taxon>Polyporales</taxon>
        <taxon>Laetiporus</taxon>
    </lineage>
</organism>
<gene>
    <name evidence="1" type="ORF">LAESUDRAFT_728556</name>
</gene>
<name>A0A165D0B6_9APHY</name>
<dbReference type="Proteomes" id="UP000076871">
    <property type="component" value="Unassembled WGS sequence"/>
</dbReference>
<dbReference type="GeneID" id="63826490"/>
<sequence length="84" mass="9393">MRRVELRFLDAIVLMLTSGKPGYDRAAAFDRYFRGTVLVLSKKGIANSRDRCVATDLVHAIAEAKDAAAILPVVPPYYCYIEMQ</sequence>
<dbReference type="AlphaFoldDB" id="A0A165D0B6"/>
<dbReference type="InParanoid" id="A0A165D0B6"/>
<dbReference type="OrthoDB" id="3063780at2759"/>
<protein>
    <submittedName>
        <fullName evidence="1">Uncharacterized protein</fullName>
    </submittedName>
</protein>
<accession>A0A165D0B6</accession>
<dbReference type="RefSeq" id="XP_040761618.1">
    <property type="nucleotide sequence ID" value="XM_040909461.1"/>
</dbReference>
<evidence type="ECO:0000313" key="2">
    <source>
        <dbReference type="Proteomes" id="UP000076871"/>
    </source>
</evidence>
<proteinExistence type="predicted"/>
<keyword evidence="2" id="KW-1185">Reference proteome</keyword>
<dbReference type="EMBL" id="KV427640">
    <property type="protein sequence ID" value="KZT03878.1"/>
    <property type="molecule type" value="Genomic_DNA"/>
</dbReference>
<feature type="non-terminal residue" evidence="1">
    <location>
        <position position="84"/>
    </location>
</feature>